<dbReference type="Gene3D" id="3.80.10.10">
    <property type="entry name" value="Ribonuclease Inhibitor"/>
    <property type="match status" value="1"/>
</dbReference>
<dbReference type="Proteomes" id="UP000198287">
    <property type="component" value="Unassembled WGS sequence"/>
</dbReference>
<evidence type="ECO:0000313" key="1">
    <source>
        <dbReference type="EMBL" id="OXA47994.1"/>
    </source>
</evidence>
<organism evidence="1 2">
    <name type="scientific">Folsomia candida</name>
    <name type="common">Springtail</name>
    <dbReference type="NCBI Taxonomy" id="158441"/>
    <lineage>
        <taxon>Eukaryota</taxon>
        <taxon>Metazoa</taxon>
        <taxon>Ecdysozoa</taxon>
        <taxon>Arthropoda</taxon>
        <taxon>Hexapoda</taxon>
        <taxon>Collembola</taxon>
        <taxon>Entomobryomorpha</taxon>
        <taxon>Isotomoidea</taxon>
        <taxon>Isotomidae</taxon>
        <taxon>Proisotominae</taxon>
        <taxon>Folsomia</taxon>
    </lineage>
</organism>
<keyword evidence="2" id="KW-1185">Reference proteome</keyword>
<proteinExistence type="predicted"/>
<gene>
    <name evidence="1" type="ORF">Fcan01_16867</name>
</gene>
<dbReference type="EMBL" id="LNIX01000012">
    <property type="protein sequence ID" value="OXA47994.1"/>
    <property type="molecule type" value="Genomic_DNA"/>
</dbReference>
<evidence type="ECO:0000313" key="2">
    <source>
        <dbReference type="Proteomes" id="UP000198287"/>
    </source>
</evidence>
<sequence length="495" mass="55608">MSTRAEEALRNPVILREIFKYRPLPPKEIRLMSQAWNQTVLSFPKPLLGLVLDSGTRNLGKSELAKMEGKLARNIRDMGCDESTLGSLPVCMAFREFVQFLDITINHEHLVTSLYGILANYSPNLTRLTVNYSPISHNSESIPTIETTTFQKHTKLTELNLMCKSGSHLNVLFETIKTLILSAPNLLAVKIPANFYPDFSPCKKLRSLSVTTNVIFPTTMPDFSFDELTRMLQQVSGTLETLEFEDLVKIFDRMQVYEGNAAGSAFSGRVFQNIAKMGKLTHLRNDLINIFSCGDGLEDVSKMPFLKSLHISKSFQPPHFGNLDDLIGKIGKYVFGTVAELNLREIHDPELIGKLNISFPSLTFLSITSGRGRNSLGEISPLKIGPILEACSKLEGLAYLILEIPTYPEKLSEFVGALMKCGHFLESLTTFMLHHHNYERQMRDDLTVENGIPELEQLLKSLRKIGTIMLDDVVFSPETLKNVESFKSVLTCNRL</sequence>
<reference evidence="1 2" key="1">
    <citation type="submission" date="2015-12" db="EMBL/GenBank/DDBJ databases">
        <title>The genome of Folsomia candida.</title>
        <authorList>
            <person name="Faddeeva A."/>
            <person name="Derks M.F."/>
            <person name="Anvar Y."/>
            <person name="Smit S."/>
            <person name="Van Straalen N."/>
            <person name="Roelofs D."/>
        </authorList>
    </citation>
    <scope>NUCLEOTIDE SEQUENCE [LARGE SCALE GENOMIC DNA]</scope>
    <source>
        <strain evidence="1 2">VU population</strain>
        <tissue evidence="1">Whole body</tissue>
    </source>
</reference>
<dbReference type="SUPFAM" id="SSF52047">
    <property type="entry name" value="RNI-like"/>
    <property type="match status" value="1"/>
</dbReference>
<accession>A0A226DT35</accession>
<protein>
    <submittedName>
        <fullName evidence="1">Uncharacterized protein</fullName>
    </submittedName>
</protein>
<dbReference type="AlphaFoldDB" id="A0A226DT35"/>
<dbReference type="InterPro" id="IPR032675">
    <property type="entry name" value="LRR_dom_sf"/>
</dbReference>
<name>A0A226DT35_FOLCA</name>
<comment type="caution">
    <text evidence="1">The sequence shown here is derived from an EMBL/GenBank/DDBJ whole genome shotgun (WGS) entry which is preliminary data.</text>
</comment>